<feature type="transmembrane region" description="Helical" evidence="6">
    <location>
        <begin position="369"/>
        <end position="386"/>
    </location>
</feature>
<protein>
    <submittedName>
        <fullName evidence="7">YjgP/YjgQ family permease</fullName>
    </submittedName>
</protein>
<evidence type="ECO:0000313" key="7">
    <source>
        <dbReference type="EMBL" id="HGT40296.1"/>
    </source>
</evidence>
<evidence type="ECO:0000256" key="4">
    <source>
        <dbReference type="ARBA" id="ARBA00022989"/>
    </source>
</evidence>
<evidence type="ECO:0000256" key="5">
    <source>
        <dbReference type="ARBA" id="ARBA00023136"/>
    </source>
</evidence>
<dbReference type="AlphaFoldDB" id="A0A7C4LMK1"/>
<keyword evidence="2" id="KW-1003">Cell membrane</keyword>
<dbReference type="GO" id="GO:0043190">
    <property type="term" value="C:ATP-binding cassette (ABC) transporter complex"/>
    <property type="evidence" value="ECO:0007669"/>
    <property type="project" value="TreeGrafter"/>
</dbReference>
<feature type="transmembrane region" description="Helical" evidence="6">
    <location>
        <begin position="89"/>
        <end position="115"/>
    </location>
</feature>
<organism evidence="7">
    <name type="scientific">Schlesneria paludicola</name>
    <dbReference type="NCBI Taxonomy" id="360056"/>
    <lineage>
        <taxon>Bacteria</taxon>
        <taxon>Pseudomonadati</taxon>
        <taxon>Planctomycetota</taxon>
        <taxon>Planctomycetia</taxon>
        <taxon>Planctomycetales</taxon>
        <taxon>Planctomycetaceae</taxon>
        <taxon>Schlesneria</taxon>
    </lineage>
</organism>
<feature type="transmembrane region" description="Helical" evidence="6">
    <location>
        <begin position="12"/>
        <end position="36"/>
    </location>
</feature>
<dbReference type="EMBL" id="DSVQ01000016">
    <property type="protein sequence ID" value="HGT40296.1"/>
    <property type="molecule type" value="Genomic_DNA"/>
</dbReference>
<evidence type="ECO:0000256" key="2">
    <source>
        <dbReference type="ARBA" id="ARBA00022475"/>
    </source>
</evidence>
<evidence type="ECO:0000256" key="3">
    <source>
        <dbReference type="ARBA" id="ARBA00022692"/>
    </source>
</evidence>
<dbReference type="PANTHER" id="PTHR33529">
    <property type="entry name" value="SLR0882 PROTEIN-RELATED"/>
    <property type="match status" value="1"/>
</dbReference>
<feature type="transmembrane region" description="Helical" evidence="6">
    <location>
        <begin position="56"/>
        <end position="77"/>
    </location>
</feature>
<dbReference type="Pfam" id="PF03739">
    <property type="entry name" value="LptF_LptG"/>
    <property type="match status" value="1"/>
</dbReference>
<evidence type="ECO:0000256" key="1">
    <source>
        <dbReference type="ARBA" id="ARBA00004651"/>
    </source>
</evidence>
<proteinExistence type="predicted"/>
<dbReference type="GO" id="GO:0015920">
    <property type="term" value="P:lipopolysaccharide transport"/>
    <property type="evidence" value="ECO:0007669"/>
    <property type="project" value="TreeGrafter"/>
</dbReference>
<name>A0A7C4LMK1_9PLAN</name>
<comment type="subcellular location">
    <subcellularLocation>
        <location evidence="1">Cell membrane</location>
        <topology evidence="1">Multi-pass membrane protein</topology>
    </subcellularLocation>
</comment>
<feature type="transmembrane region" description="Helical" evidence="6">
    <location>
        <begin position="337"/>
        <end position="357"/>
    </location>
</feature>
<comment type="caution">
    <text evidence="7">The sequence shown here is derived from an EMBL/GenBank/DDBJ whole genome shotgun (WGS) entry which is preliminary data.</text>
</comment>
<accession>A0A7C4LMK1</accession>
<evidence type="ECO:0000256" key="6">
    <source>
        <dbReference type="SAM" id="Phobius"/>
    </source>
</evidence>
<gene>
    <name evidence="7" type="ORF">ENS64_13695</name>
</gene>
<keyword evidence="4 6" id="KW-1133">Transmembrane helix</keyword>
<sequence length="392" mass="44816">MRLLERYIFAELLRVFAGVLSITTCLLVFVGIFGQVKENGLGPWQVLQILPFVVPSLLPYTVPATLLLTVCVVYGRLAGDHELIAAKAAGIPVFAVLWPSYFLGALLSVAALVLMDQVIPWSYGNIERIVTLAMEDIFLDQLRTQNQVSLKNPAITITVTEVRDRTLIWPLFRYSPNGRNAVTMQAREARIDFDLERQQVVLRMQHGHVDVPGQTRIYFEAEDKPFPLPLQHHRLRARNLRIRDIQDVLARSREELAEVQQQKALSAAWILSTGQFERFTTPEFRAHDVARRTAWEQYHRLNTELHHRFATACSCLFFVMLGSPVALVMAKKQFLTSFLFCFVPILVLYYPLTMMTQNLSKTGQLDPRWAVWTANGVMAAVACYFMRRVNQH</sequence>
<dbReference type="InterPro" id="IPR005495">
    <property type="entry name" value="LptG/LptF_permease"/>
</dbReference>
<keyword evidence="3 6" id="KW-0812">Transmembrane</keyword>
<reference evidence="7" key="1">
    <citation type="journal article" date="2020" name="mSystems">
        <title>Genome- and Community-Level Interaction Insights into Carbon Utilization and Element Cycling Functions of Hydrothermarchaeota in Hydrothermal Sediment.</title>
        <authorList>
            <person name="Zhou Z."/>
            <person name="Liu Y."/>
            <person name="Xu W."/>
            <person name="Pan J."/>
            <person name="Luo Z.H."/>
            <person name="Li M."/>
        </authorList>
    </citation>
    <scope>NUCLEOTIDE SEQUENCE [LARGE SCALE GENOMIC DNA]</scope>
    <source>
        <strain evidence="7">SpSt-508</strain>
    </source>
</reference>
<dbReference type="PANTHER" id="PTHR33529:SF6">
    <property type="entry name" value="YJGP_YJGQ FAMILY PERMEASE"/>
    <property type="match status" value="1"/>
</dbReference>
<keyword evidence="5 6" id="KW-0472">Membrane</keyword>
<feature type="transmembrane region" description="Helical" evidence="6">
    <location>
        <begin position="309"/>
        <end position="330"/>
    </location>
</feature>